<reference evidence="3 4" key="1">
    <citation type="submission" date="2017-02" db="EMBL/GenBank/DDBJ databases">
        <authorList>
            <person name="Peterson S.W."/>
        </authorList>
    </citation>
    <scope>NUCLEOTIDE SEQUENCE [LARGE SCALE GENOMIC DNA]</scope>
    <source>
        <strain evidence="3 4">SRS1_H2-8</strain>
    </source>
</reference>
<feature type="signal peptide" evidence="2">
    <location>
        <begin position="1"/>
        <end position="23"/>
    </location>
</feature>
<protein>
    <submittedName>
        <fullName evidence="3">Uncharacterized protein</fullName>
    </submittedName>
</protein>
<feature type="region of interest" description="Disordered" evidence="1">
    <location>
        <begin position="134"/>
        <end position="157"/>
    </location>
</feature>
<evidence type="ECO:0000313" key="4">
    <source>
        <dbReference type="Proteomes" id="UP000239563"/>
    </source>
</evidence>
<feature type="chain" id="PRO_5014958071" evidence="2">
    <location>
        <begin position="24"/>
        <end position="334"/>
    </location>
</feature>
<proteinExistence type="predicted"/>
<feature type="compositionally biased region" description="Polar residues" evidence="1">
    <location>
        <begin position="52"/>
        <end position="61"/>
    </location>
</feature>
<feature type="region of interest" description="Disordered" evidence="1">
    <location>
        <begin position="91"/>
        <end position="110"/>
    </location>
</feature>
<accession>A0A2N8U9C2</accession>
<evidence type="ECO:0000256" key="1">
    <source>
        <dbReference type="SAM" id="MobiDB-lite"/>
    </source>
</evidence>
<dbReference type="AlphaFoldDB" id="A0A2N8U9C2"/>
<name>A0A2N8U9C2_9BASI</name>
<dbReference type="Proteomes" id="UP000239563">
    <property type="component" value="Chromosome II"/>
</dbReference>
<sequence length="334" mass="36198">MHCALLFRALCLLFVSSLCPMVASPPPPMSSPYWLEDFLAMDWRDAVSFSKQMAESGSTHPATASETADAASSTVPVHALSHPPALAVQVAPESRRLVPSPSSLDSRNTLPARADVQTQGAAAIPDADPVSYASSNAPASVWGQESTAGPSIPQVSDPLVAGQSDSLATLPDIIHLPTTYAWLSSDQLIIEMEHHVLGLDDRLLEEMSRLSYPLDSIPDRLPTVEMFRANSRAYAVQLTSGVVFVKFVKPHKFVRTDLFQAAMTIWSLEVQNARHHLALRGVWGIPTGVQMAVMESLSSVKFIVRKGLDFTGGLVKFLERDDLSPAPAGYPTWQ</sequence>
<feature type="region of interest" description="Disordered" evidence="1">
    <location>
        <begin position="52"/>
        <end position="76"/>
    </location>
</feature>
<organism evidence="3 4">
    <name type="scientific">Sporisorium reilianum f. sp. reilianum</name>
    <dbReference type="NCBI Taxonomy" id="72559"/>
    <lineage>
        <taxon>Eukaryota</taxon>
        <taxon>Fungi</taxon>
        <taxon>Dikarya</taxon>
        <taxon>Basidiomycota</taxon>
        <taxon>Ustilaginomycotina</taxon>
        <taxon>Ustilaginomycetes</taxon>
        <taxon>Ustilaginales</taxon>
        <taxon>Ustilaginaceae</taxon>
        <taxon>Sporisorium</taxon>
    </lineage>
</organism>
<evidence type="ECO:0000313" key="3">
    <source>
        <dbReference type="EMBL" id="SJX61320.1"/>
    </source>
</evidence>
<feature type="compositionally biased region" description="Polar residues" evidence="1">
    <location>
        <begin position="134"/>
        <end position="149"/>
    </location>
</feature>
<dbReference type="EMBL" id="LT795055">
    <property type="protein sequence ID" value="SJX61320.1"/>
    <property type="molecule type" value="Genomic_DNA"/>
</dbReference>
<feature type="compositionally biased region" description="Polar residues" evidence="1">
    <location>
        <begin position="100"/>
        <end position="109"/>
    </location>
</feature>
<evidence type="ECO:0000256" key="2">
    <source>
        <dbReference type="SAM" id="SignalP"/>
    </source>
</evidence>
<gene>
    <name evidence="3" type="ORF">SRS1_10313</name>
</gene>
<feature type="compositionally biased region" description="Low complexity" evidence="1">
    <location>
        <begin position="62"/>
        <end position="74"/>
    </location>
</feature>
<keyword evidence="2" id="KW-0732">Signal</keyword>